<dbReference type="Proteomes" id="UP000232533">
    <property type="component" value="Unassembled WGS sequence"/>
</dbReference>
<dbReference type="Pfam" id="PF00535">
    <property type="entry name" value="Glycos_transf_2"/>
    <property type="match status" value="1"/>
</dbReference>
<name>A0A2N0TQB6_9FLAO</name>
<proteinExistence type="predicted"/>
<keyword evidence="1" id="KW-0812">Transmembrane</keyword>
<feature type="transmembrane region" description="Helical" evidence="1">
    <location>
        <begin position="241"/>
        <end position="260"/>
    </location>
</feature>
<evidence type="ECO:0000259" key="2">
    <source>
        <dbReference type="Pfam" id="PF00535"/>
    </source>
</evidence>
<reference evidence="3 5" key="2">
    <citation type="submission" date="2016-09" db="EMBL/GenBank/DDBJ databases">
        <title>Genome Sequence of Salegentibacter salarius,Isolated from a Marine Solar Saltern of the Yellow Sea in South Korea.</title>
        <authorList>
            <person name="Zheng Q."/>
            <person name="Liu Y."/>
        </authorList>
    </citation>
    <scope>NUCLEOTIDE SEQUENCE [LARGE SCALE GENOMIC DNA]</scope>
    <source>
        <strain evidence="3 5">KCTC 12974</strain>
    </source>
</reference>
<feature type="domain" description="Glycosyltransferase 2-like" evidence="2">
    <location>
        <begin position="3"/>
        <end position="116"/>
    </location>
</feature>
<dbReference type="AlphaFoldDB" id="A0A2N0TQB6"/>
<dbReference type="EMBL" id="LKTR01000045">
    <property type="protein sequence ID" value="PKD16914.1"/>
    <property type="molecule type" value="Genomic_DNA"/>
</dbReference>
<dbReference type="SUPFAM" id="SSF53448">
    <property type="entry name" value="Nucleotide-diphospho-sugar transferases"/>
    <property type="match status" value="1"/>
</dbReference>
<evidence type="ECO:0000313" key="4">
    <source>
        <dbReference type="EMBL" id="PKD16914.1"/>
    </source>
</evidence>
<evidence type="ECO:0000313" key="6">
    <source>
        <dbReference type="Proteomes" id="UP000232533"/>
    </source>
</evidence>
<evidence type="ECO:0000313" key="5">
    <source>
        <dbReference type="Proteomes" id="UP000176009"/>
    </source>
</evidence>
<dbReference type="EMBL" id="MJBR01000045">
    <property type="protein sequence ID" value="OEY71665.1"/>
    <property type="molecule type" value="Genomic_DNA"/>
</dbReference>
<sequence>MEFYCAKDSRIKFFLRPDNRRKGANACRNYGFEKSRGEYIQWFDSDDLMVSNFLDTKIRALNEYNVDYIISKTANFLDSKFKKIISKNENYYTFLDYPITAFNYITQKVNWLTPDFMGCRELCEKIKFHESLNSAQERNFFSKLTCYSVNVRVLNEYLTLRRIHKNSIQSKVNRQNNYRVKERFNFLYFTWLDISAIKPGTEEEFYFLVRLLELDERKILFPENSQKIFCLLLKQRRIKKLFYLILYIYTYFLTGGGLIIRRRLKYCK</sequence>
<keyword evidence="1" id="KW-0472">Membrane</keyword>
<comment type="caution">
    <text evidence="4">The sequence shown here is derived from an EMBL/GenBank/DDBJ whole genome shotgun (WGS) entry which is preliminary data.</text>
</comment>
<gene>
    <name evidence="4" type="ORF">APR40_04705</name>
    <name evidence="3" type="ORF">BHS39_04705</name>
</gene>
<protein>
    <recommendedName>
        <fullName evidence="2">Glycosyltransferase 2-like domain-containing protein</fullName>
    </recommendedName>
</protein>
<dbReference type="Proteomes" id="UP000176009">
    <property type="component" value="Unassembled WGS sequence"/>
</dbReference>
<dbReference type="InterPro" id="IPR001173">
    <property type="entry name" value="Glyco_trans_2-like"/>
</dbReference>
<evidence type="ECO:0000313" key="3">
    <source>
        <dbReference type="EMBL" id="OEY71665.1"/>
    </source>
</evidence>
<organism evidence="4 6">
    <name type="scientific">Salegentibacter salarius</name>
    <dbReference type="NCBI Taxonomy" id="435906"/>
    <lineage>
        <taxon>Bacteria</taxon>
        <taxon>Pseudomonadati</taxon>
        <taxon>Bacteroidota</taxon>
        <taxon>Flavobacteriia</taxon>
        <taxon>Flavobacteriales</taxon>
        <taxon>Flavobacteriaceae</taxon>
        <taxon>Salegentibacter</taxon>
    </lineage>
</organism>
<dbReference type="Gene3D" id="3.90.550.10">
    <property type="entry name" value="Spore Coat Polysaccharide Biosynthesis Protein SpsA, Chain A"/>
    <property type="match status" value="1"/>
</dbReference>
<dbReference type="InterPro" id="IPR029044">
    <property type="entry name" value="Nucleotide-diphossugar_trans"/>
</dbReference>
<evidence type="ECO:0000256" key="1">
    <source>
        <dbReference type="SAM" id="Phobius"/>
    </source>
</evidence>
<accession>A0A2N0TQB6</accession>
<keyword evidence="1" id="KW-1133">Transmembrane helix</keyword>
<reference evidence="4 6" key="1">
    <citation type="submission" date="2015-10" db="EMBL/GenBank/DDBJ databases">
        <title>Draft genome sequence of Salegentibacter salinarum KCTC 12975.</title>
        <authorList>
            <person name="Lin W."/>
            <person name="Zheng Q."/>
        </authorList>
    </citation>
    <scope>NUCLEOTIDE SEQUENCE [LARGE SCALE GENOMIC DNA]</scope>
    <source>
        <strain evidence="4 6">KCTC 12974</strain>
    </source>
</reference>
<keyword evidence="5" id="KW-1185">Reference proteome</keyword>